<feature type="domain" description="MATH" evidence="15">
    <location>
        <begin position="408"/>
        <end position="551"/>
    </location>
</feature>
<dbReference type="GeneID" id="105907631"/>
<feature type="coiled-coil region" evidence="13">
    <location>
        <begin position="340"/>
        <end position="367"/>
    </location>
</feature>
<keyword evidence="8 11" id="KW-0862">Zinc</keyword>
<dbReference type="InterPro" id="IPR008974">
    <property type="entry name" value="TRAF-like"/>
</dbReference>
<dbReference type="AlphaFoldDB" id="A0A6P8F639"/>
<dbReference type="GO" id="GO:0042981">
    <property type="term" value="P:regulation of apoptotic process"/>
    <property type="evidence" value="ECO:0007669"/>
    <property type="project" value="InterPro"/>
</dbReference>
<dbReference type="PIRSF" id="PIRSF015614">
    <property type="entry name" value="TRAF"/>
    <property type="match status" value="1"/>
</dbReference>
<evidence type="ECO:0000256" key="7">
    <source>
        <dbReference type="ARBA" id="ARBA00022771"/>
    </source>
</evidence>
<dbReference type="GO" id="GO:0043122">
    <property type="term" value="P:regulation of canonical NF-kappaB signal transduction"/>
    <property type="evidence" value="ECO:0007669"/>
    <property type="project" value="TreeGrafter"/>
</dbReference>
<keyword evidence="18" id="KW-0675">Receptor</keyword>
<dbReference type="PANTHER" id="PTHR10131:SF83">
    <property type="entry name" value="TNF RECEPTOR-ASSOCIATED FACTOR 5"/>
    <property type="match status" value="1"/>
</dbReference>
<gene>
    <name evidence="18" type="primary">traf5</name>
</gene>
<dbReference type="GO" id="GO:0008270">
    <property type="term" value="F:zinc ion binding"/>
    <property type="evidence" value="ECO:0007669"/>
    <property type="project" value="UniProtKB-UniRule"/>
</dbReference>
<dbReference type="GO" id="GO:0005737">
    <property type="term" value="C:cytoplasm"/>
    <property type="evidence" value="ECO:0007669"/>
    <property type="project" value="UniProtKB-SubCell"/>
</dbReference>
<dbReference type="PANTHER" id="PTHR10131">
    <property type="entry name" value="TNF RECEPTOR ASSOCIATED FACTOR"/>
    <property type="match status" value="1"/>
</dbReference>
<dbReference type="GO" id="GO:0005164">
    <property type="term" value="F:tumor necrosis factor receptor binding"/>
    <property type="evidence" value="ECO:0007669"/>
    <property type="project" value="UniProtKB-UniRule"/>
</dbReference>
<evidence type="ECO:0000256" key="2">
    <source>
        <dbReference type="ARBA" id="ARBA00022490"/>
    </source>
</evidence>
<keyword evidence="17" id="KW-1185">Reference proteome</keyword>
<name>A0A6P8F639_CLUHA</name>
<keyword evidence="3" id="KW-1017">Isopeptide bond</keyword>
<dbReference type="Pfam" id="PF21355">
    <property type="entry name" value="TRAF-mep_MATH"/>
    <property type="match status" value="1"/>
</dbReference>
<dbReference type="PROSITE" id="PS50144">
    <property type="entry name" value="MATH"/>
    <property type="match status" value="1"/>
</dbReference>
<evidence type="ECO:0000256" key="12">
    <source>
        <dbReference type="PROSITE-ProRule" id="PRU00207"/>
    </source>
</evidence>
<feature type="domain" description="RING-type" evidence="14">
    <location>
        <begin position="58"/>
        <end position="98"/>
    </location>
</feature>
<organism evidence="17 18">
    <name type="scientific">Clupea harengus</name>
    <name type="common">Atlantic herring</name>
    <dbReference type="NCBI Taxonomy" id="7950"/>
    <lineage>
        <taxon>Eukaryota</taxon>
        <taxon>Metazoa</taxon>
        <taxon>Chordata</taxon>
        <taxon>Craniata</taxon>
        <taxon>Vertebrata</taxon>
        <taxon>Euteleostomi</taxon>
        <taxon>Actinopterygii</taxon>
        <taxon>Neopterygii</taxon>
        <taxon>Teleostei</taxon>
        <taxon>Clupei</taxon>
        <taxon>Clupeiformes</taxon>
        <taxon>Clupeoidei</taxon>
        <taxon>Clupeidae</taxon>
        <taxon>Clupea</taxon>
    </lineage>
</organism>
<dbReference type="GO" id="GO:0061630">
    <property type="term" value="F:ubiquitin protein ligase activity"/>
    <property type="evidence" value="ECO:0007669"/>
    <property type="project" value="UniProtKB-EC"/>
</dbReference>
<feature type="zinc finger region" description="TRAF-type" evidence="12">
    <location>
        <begin position="141"/>
        <end position="194"/>
    </location>
</feature>
<dbReference type="InterPro" id="IPR002083">
    <property type="entry name" value="MATH/TRAF_dom"/>
</dbReference>
<evidence type="ECO:0000259" key="16">
    <source>
        <dbReference type="PROSITE" id="PS50145"/>
    </source>
</evidence>
<keyword evidence="6" id="KW-0677">Repeat</keyword>
<dbReference type="FunFam" id="3.30.40.10:FF:000286">
    <property type="entry name" value="TNF receptor-associated factor"/>
    <property type="match status" value="1"/>
</dbReference>
<dbReference type="SUPFAM" id="SSF49599">
    <property type="entry name" value="TRAF domain-like"/>
    <property type="match status" value="2"/>
</dbReference>
<dbReference type="InterPro" id="IPR017907">
    <property type="entry name" value="Znf_RING_CS"/>
</dbReference>
<reference evidence="18" key="1">
    <citation type="submission" date="2025-08" db="UniProtKB">
        <authorList>
            <consortium name="RefSeq"/>
        </authorList>
    </citation>
    <scope>IDENTIFICATION</scope>
</reference>
<dbReference type="Proteomes" id="UP000515152">
    <property type="component" value="Chromosome 26"/>
</dbReference>
<sequence>MFMRSEGSVILMSAEENECVWSREQSRQCVNGVKWELESLLPARTLHFVERIGEQYMCPVCNSVVLNPHQAGCGHIFCYQCIRTLMDSQTSPKCPLDNMLIKSDEVFQDNCCRRELLNLEVYCTNASSCSHKITLRHLQDHLKCCEYESVECSNQGCAEETHRKDLLEHQQSVCSFRLELCTHCRKAYPLAQLKKHGAICPEAEVDCPKCVQRIRRNKVHEHVVECPEEETDCSYRKYGCSTRAKRALVQVHEKTEFNHHVLLILESNSKLEKQVEDLQQDLVHRHSVLQDHSLLVNTLDREVTKCDRTLTGHSCTLEEQRECVSSVQQQLQALRCVLGADLGQDQLQSLRASLDSLRQRVDEAEALREHLGVLEQTAQRHSRLLSIHVEQLQSNEERFRHLESTSYDGKLIWKVREYRRRKESGAPLSATPFYTSRSGYKLSARVYLGGDGPGRGTHLSLYLMLMRGDFDSLLPWPFHQPVVLSVLDQSGGRNHLTMGFTPDPDNDSFYRPRSEANKAAGYQLFVSHANLETPKNAVYVRDDTLFIKVQVDTVGLEDL</sequence>
<dbReference type="InterPro" id="IPR001841">
    <property type="entry name" value="Znf_RING"/>
</dbReference>
<dbReference type="Gene3D" id="3.30.40.10">
    <property type="entry name" value="Zinc/RING finger domain, C3HC4 (zinc finger)"/>
    <property type="match status" value="3"/>
</dbReference>
<evidence type="ECO:0000256" key="11">
    <source>
        <dbReference type="PIRNR" id="PIRNR015614"/>
    </source>
</evidence>
<dbReference type="InterPro" id="IPR001293">
    <property type="entry name" value="Znf_TRAF"/>
</dbReference>
<accession>A0A6P8F639</accession>
<dbReference type="OrthoDB" id="1737200at2759"/>
<dbReference type="InterPro" id="IPR018957">
    <property type="entry name" value="Znf_C3HC4_RING-type"/>
</dbReference>
<feature type="domain" description="TRAF-type" evidence="16">
    <location>
        <begin position="141"/>
        <end position="194"/>
    </location>
</feature>
<dbReference type="SMART" id="SM00061">
    <property type="entry name" value="MATH"/>
    <property type="match status" value="1"/>
</dbReference>
<feature type="zinc finger region" description="TRAF-type" evidence="12">
    <location>
        <begin position="196"/>
        <end position="250"/>
    </location>
</feature>
<dbReference type="SUPFAM" id="SSF57850">
    <property type="entry name" value="RING/U-box"/>
    <property type="match status" value="1"/>
</dbReference>
<evidence type="ECO:0000256" key="1">
    <source>
        <dbReference type="ARBA" id="ARBA00004496"/>
    </source>
</evidence>
<keyword evidence="10 13" id="KW-0175">Coiled coil</keyword>
<evidence type="ECO:0000313" key="18">
    <source>
        <dbReference type="RefSeq" id="XP_031419400.1"/>
    </source>
</evidence>
<comment type="catalytic activity">
    <reaction evidence="11">
        <text>S-ubiquitinyl-[E2 ubiquitin-conjugating enzyme]-L-cysteine + [acceptor protein]-L-lysine = [E2 ubiquitin-conjugating enzyme]-L-cysteine + N(6)-ubiquitinyl-[acceptor protein]-L-lysine.</text>
        <dbReference type="EC" id="2.3.2.27"/>
    </reaction>
</comment>
<keyword evidence="7 12" id="KW-0863">Zinc-finger</keyword>
<evidence type="ECO:0000256" key="6">
    <source>
        <dbReference type="ARBA" id="ARBA00022737"/>
    </source>
</evidence>
<evidence type="ECO:0000259" key="15">
    <source>
        <dbReference type="PROSITE" id="PS50144"/>
    </source>
</evidence>
<comment type="subcellular location">
    <subcellularLocation>
        <location evidence="1 11">Cytoplasm</location>
    </subcellularLocation>
</comment>
<evidence type="ECO:0000256" key="5">
    <source>
        <dbReference type="ARBA" id="ARBA00022723"/>
    </source>
</evidence>
<dbReference type="SMART" id="SM00184">
    <property type="entry name" value="RING"/>
    <property type="match status" value="1"/>
</dbReference>
<dbReference type="Gene3D" id="2.60.210.10">
    <property type="entry name" value="Apoptosis, Tumor Necrosis Factor Receptor Associated Protein 2, Chain A"/>
    <property type="match status" value="1"/>
</dbReference>
<evidence type="ECO:0000256" key="4">
    <source>
        <dbReference type="ARBA" id="ARBA00022703"/>
    </source>
</evidence>
<evidence type="ECO:0000313" key="17">
    <source>
        <dbReference type="Proteomes" id="UP000515152"/>
    </source>
</evidence>
<evidence type="ECO:0000256" key="13">
    <source>
        <dbReference type="SAM" id="Coils"/>
    </source>
</evidence>
<evidence type="ECO:0000256" key="8">
    <source>
        <dbReference type="ARBA" id="ARBA00022833"/>
    </source>
</evidence>
<dbReference type="Pfam" id="PF00097">
    <property type="entry name" value="zf-C3HC4"/>
    <property type="match status" value="1"/>
</dbReference>
<dbReference type="GO" id="GO:0009898">
    <property type="term" value="C:cytoplasmic side of plasma membrane"/>
    <property type="evidence" value="ECO:0007669"/>
    <property type="project" value="TreeGrafter"/>
</dbReference>
<dbReference type="PROSITE" id="PS50145">
    <property type="entry name" value="ZF_TRAF"/>
    <property type="match status" value="2"/>
</dbReference>
<dbReference type="FunFam" id="2.60.210.10:FF:000001">
    <property type="entry name" value="TNF receptor-associated factor"/>
    <property type="match status" value="1"/>
</dbReference>
<evidence type="ECO:0000256" key="10">
    <source>
        <dbReference type="ARBA" id="ARBA00023054"/>
    </source>
</evidence>
<dbReference type="InterPro" id="IPR012227">
    <property type="entry name" value="TNF_rcpt-assoc_TRAF_met"/>
</dbReference>
<evidence type="ECO:0000256" key="9">
    <source>
        <dbReference type="ARBA" id="ARBA00022843"/>
    </source>
</evidence>
<dbReference type="GO" id="GO:0007165">
    <property type="term" value="P:signal transduction"/>
    <property type="evidence" value="ECO:0007669"/>
    <property type="project" value="InterPro"/>
</dbReference>
<feature type="domain" description="TRAF-type" evidence="16">
    <location>
        <begin position="196"/>
        <end position="250"/>
    </location>
</feature>
<dbReference type="RefSeq" id="XP_031419400.1">
    <property type="nucleotide sequence ID" value="XM_031563540.2"/>
</dbReference>
<keyword evidence="4" id="KW-0053">Apoptosis</keyword>
<dbReference type="PROSITE" id="PS50089">
    <property type="entry name" value="ZF_RING_2"/>
    <property type="match status" value="1"/>
</dbReference>
<proteinExistence type="inferred from homology"/>
<dbReference type="GO" id="GO:0031996">
    <property type="term" value="F:thioesterase binding"/>
    <property type="evidence" value="ECO:0007669"/>
    <property type="project" value="TreeGrafter"/>
</dbReference>
<keyword evidence="5 11" id="KW-0479">Metal-binding</keyword>
<comment type="similarity">
    <text evidence="11">Belongs to the TNF receptor-associated factor family.</text>
</comment>
<dbReference type="InterPro" id="IPR049342">
    <property type="entry name" value="TRAF1-6_MATH_dom"/>
</dbReference>
<dbReference type="GO" id="GO:0006915">
    <property type="term" value="P:apoptotic process"/>
    <property type="evidence" value="ECO:0007669"/>
    <property type="project" value="UniProtKB-KW"/>
</dbReference>
<dbReference type="Pfam" id="PF02176">
    <property type="entry name" value="zf-TRAF"/>
    <property type="match status" value="1"/>
</dbReference>
<dbReference type="CTD" id="7188"/>
<keyword evidence="2 11" id="KW-0963">Cytoplasm</keyword>
<dbReference type="EC" id="2.3.2.27" evidence="11"/>
<dbReference type="InterPro" id="IPR013083">
    <property type="entry name" value="Znf_RING/FYVE/PHD"/>
</dbReference>
<keyword evidence="9" id="KW-0832">Ubl conjugation</keyword>
<dbReference type="PROSITE" id="PS00518">
    <property type="entry name" value="ZF_RING_1"/>
    <property type="match status" value="1"/>
</dbReference>
<protein>
    <recommendedName>
        <fullName evidence="11">TNF receptor-associated factor</fullName>
        <ecNumber evidence="11">2.3.2.27</ecNumber>
    </recommendedName>
</protein>
<evidence type="ECO:0000256" key="3">
    <source>
        <dbReference type="ARBA" id="ARBA00022499"/>
    </source>
</evidence>
<evidence type="ECO:0000259" key="14">
    <source>
        <dbReference type="PROSITE" id="PS50089"/>
    </source>
</evidence>